<dbReference type="InterPro" id="IPR043745">
    <property type="entry name" value="DUF5690"/>
</dbReference>
<keyword evidence="1" id="KW-1133">Transmembrane helix</keyword>
<feature type="transmembrane region" description="Helical" evidence="1">
    <location>
        <begin position="172"/>
        <end position="193"/>
    </location>
</feature>
<dbReference type="KEGG" id="lrs:PX52LOC_01573"/>
<organism evidence="2 3">
    <name type="scientific">Limnoglobus roseus</name>
    <dbReference type="NCBI Taxonomy" id="2598579"/>
    <lineage>
        <taxon>Bacteria</taxon>
        <taxon>Pseudomonadati</taxon>
        <taxon>Planctomycetota</taxon>
        <taxon>Planctomycetia</taxon>
        <taxon>Gemmatales</taxon>
        <taxon>Gemmataceae</taxon>
        <taxon>Limnoglobus</taxon>
    </lineage>
</organism>
<evidence type="ECO:0000313" key="3">
    <source>
        <dbReference type="Proteomes" id="UP000324974"/>
    </source>
</evidence>
<feature type="transmembrane region" description="Helical" evidence="1">
    <location>
        <begin position="89"/>
        <end position="106"/>
    </location>
</feature>
<dbReference type="RefSeq" id="WP_168218860.1">
    <property type="nucleotide sequence ID" value="NZ_CP042425.1"/>
</dbReference>
<protein>
    <recommendedName>
        <fullName evidence="4">MFS transporter</fullName>
    </recommendedName>
</protein>
<sequence>MTAPPESRLPVTPWRVTVGTVVAAFGTYFCMYAFRKPFTVATYSDIEAVGGVSFKTVLVAAQVGGYMVSKFVGIRFVAEIEPHRRVRSLLVQVGLAEVSLLLFAVTPAPFNAVWLFTNGLMLGMIFGLIMGFLEGRRNTEALLAALCTSFIVADGAVKSVGSLMLTAGVPQLWMPFVTGLLFVPPLVIGCAILRGVPPPNAADIAARAERPPMSVADRRRFLRRSGVGLGLIVFMYVMVTILRNIRADFAAEIWAGLGVAQAPGLFTWPEVVVALGILVLNGSMVFVRDNRTAFFLALGLSWLGLCLTAAVVQGLGSVAISPFLFMVLLGVGLYLPYIAVHTTVFERFIAITRDRGNVGYLMYLADAFGYLGYVAVLLSRQLFQYRPEDGILPFFRTLCTTAAVAGAAALIPAAIYFRRLRSSP</sequence>
<keyword evidence="1" id="KW-0812">Transmembrane</keyword>
<evidence type="ECO:0008006" key="4">
    <source>
        <dbReference type="Google" id="ProtNLM"/>
    </source>
</evidence>
<feature type="transmembrane region" description="Helical" evidence="1">
    <location>
        <begin position="140"/>
        <end position="160"/>
    </location>
</feature>
<gene>
    <name evidence="2" type="ORF">PX52LOC_01573</name>
</gene>
<evidence type="ECO:0000256" key="1">
    <source>
        <dbReference type="SAM" id="Phobius"/>
    </source>
</evidence>
<feature type="transmembrane region" description="Helical" evidence="1">
    <location>
        <begin position="360"/>
        <end position="382"/>
    </location>
</feature>
<feature type="transmembrane region" description="Helical" evidence="1">
    <location>
        <begin position="294"/>
        <end position="312"/>
    </location>
</feature>
<name>A0A5C1A7H6_9BACT</name>
<feature type="transmembrane region" description="Helical" evidence="1">
    <location>
        <begin position="12"/>
        <end position="34"/>
    </location>
</feature>
<dbReference type="EMBL" id="CP042425">
    <property type="protein sequence ID" value="QEL14680.1"/>
    <property type="molecule type" value="Genomic_DNA"/>
</dbReference>
<accession>A0A5C1A7H6</accession>
<dbReference type="Pfam" id="PF18943">
    <property type="entry name" value="DUF5690"/>
    <property type="match status" value="1"/>
</dbReference>
<feature type="transmembrane region" description="Helical" evidence="1">
    <location>
        <begin position="318"/>
        <end position="340"/>
    </location>
</feature>
<feature type="transmembrane region" description="Helical" evidence="1">
    <location>
        <begin position="112"/>
        <end position="133"/>
    </location>
</feature>
<proteinExistence type="predicted"/>
<dbReference type="AlphaFoldDB" id="A0A5C1A7H6"/>
<feature type="transmembrane region" description="Helical" evidence="1">
    <location>
        <begin position="265"/>
        <end position="287"/>
    </location>
</feature>
<dbReference type="Proteomes" id="UP000324974">
    <property type="component" value="Chromosome"/>
</dbReference>
<feature type="transmembrane region" description="Helical" evidence="1">
    <location>
        <begin position="394"/>
        <end position="417"/>
    </location>
</feature>
<reference evidence="3" key="1">
    <citation type="submission" date="2019-08" db="EMBL/GenBank/DDBJ databases">
        <title>Limnoglobus roseus gen. nov., sp. nov., a novel freshwater planctomycete with a giant genome from the family Gemmataceae.</title>
        <authorList>
            <person name="Kulichevskaya I.S."/>
            <person name="Naumoff D.G."/>
            <person name="Miroshnikov K."/>
            <person name="Ivanova A."/>
            <person name="Philippov D.A."/>
            <person name="Hakobyan A."/>
            <person name="Rijpstra I.C."/>
            <person name="Sinninghe Damste J.S."/>
            <person name="Liesack W."/>
            <person name="Dedysh S.N."/>
        </authorList>
    </citation>
    <scope>NUCLEOTIDE SEQUENCE [LARGE SCALE GENOMIC DNA]</scope>
    <source>
        <strain evidence="3">PX52</strain>
    </source>
</reference>
<keyword evidence="1" id="KW-0472">Membrane</keyword>
<evidence type="ECO:0000313" key="2">
    <source>
        <dbReference type="EMBL" id="QEL14680.1"/>
    </source>
</evidence>
<feature type="transmembrane region" description="Helical" evidence="1">
    <location>
        <begin position="227"/>
        <end position="245"/>
    </location>
</feature>
<keyword evidence="3" id="KW-1185">Reference proteome</keyword>